<dbReference type="OrthoDB" id="1607513at2759"/>
<evidence type="ECO:0000313" key="1">
    <source>
        <dbReference type="EMBL" id="KDQ21134.1"/>
    </source>
</evidence>
<dbReference type="InParanoid" id="A0A067MZT6"/>
<organism evidence="1 2">
    <name type="scientific">Botryobasidium botryosum (strain FD-172 SS1)</name>
    <dbReference type="NCBI Taxonomy" id="930990"/>
    <lineage>
        <taxon>Eukaryota</taxon>
        <taxon>Fungi</taxon>
        <taxon>Dikarya</taxon>
        <taxon>Basidiomycota</taxon>
        <taxon>Agaricomycotina</taxon>
        <taxon>Agaricomycetes</taxon>
        <taxon>Cantharellales</taxon>
        <taxon>Botryobasidiaceae</taxon>
        <taxon>Botryobasidium</taxon>
    </lineage>
</organism>
<keyword evidence="2" id="KW-1185">Reference proteome</keyword>
<dbReference type="HOGENOM" id="CLU_155624_2_0_1"/>
<dbReference type="Proteomes" id="UP000027195">
    <property type="component" value="Unassembled WGS sequence"/>
</dbReference>
<name>A0A067MZT6_BOTB1</name>
<dbReference type="EMBL" id="KL198016">
    <property type="protein sequence ID" value="KDQ21134.1"/>
    <property type="molecule type" value="Genomic_DNA"/>
</dbReference>
<gene>
    <name evidence="1" type="ORF">BOTBODRAFT_85055</name>
</gene>
<proteinExistence type="predicted"/>
<feature type="non-terminal residue" evidence="1">
    <location>
        <position position="55"/>
    </location>
</feature>
<dbReference type="AlphaFoldDB" id="A0A067MZT6"/>
<accession>A0A067MZT6</accession>
<evidence type="ECO:0000313" key="2">
    <source>
        <dbReference type="Proteomes" id="UP000027195"/>
    </source>
</evidence>
<reference evidence="2" key="1">
    <citation type="journal article" date="2014" name="Proc. Natl. Acad. Sci. U.S.A.">
        <title>Extensive sampling of basidiomycete genomes demonstrates inadequacy of the white-rot/brown-rot paradigm for wood decay fungi.</title>
        <authorList>
            <person name="Riley R."/>
            <person name="Salamov A.A."/>
            <person name="Brown D.W."/>
            <person name="Nagy L.G."/>
            <person name="Floudas D."/>
            <person name="Held B.W."/>
            <person name="Levasseur A."/>
            <person name="Lombard V."/>
            <person name="Morin E."/>
            <person name="Otillar R."/>
            <person name="Lindquist E.A."/>
            <person name="Sun H."/>
            <person name="LaButti K.M."/>
            <person name="Schmutz J."/>
            <person name="Jabbour D."/>
            <person name="Luo H."/>
            <person name="Baker S.E."/>
            <person name="Pisabarro A.G."/>
            <person name="Walton J.D."/>
            <person name="Blanchette R.A."/>
            <person name="Henrissat B."/>
            <person name="Martin F."/>
            <person name="Cullen D."/>
            <person name="Hibbett D.S."/>
            <person name="Grigoriev I.V."/>
        </authorList>
    </citation>
    <scope>NUCLEOTIDE SEQUENCE [LARGE SCALE GENOMIC DNA]</scope>
    <source>
        <strain evidence="2">FD-172 SS1</strain>
    </source>
</reference>
<sequence length="55" mass="6393">IPHRIKLKEIIEEYAKKSCKLMLEDLKGSEGRVSFTTDLWSDIILHSFMAVTAHY</sequence>
<protein>
    <submittedName>
        <fullName evidence="1">Uncharacterized protein</fullName>
    </submittedName>
</protein>
<feature type="non-terminal residue" evidence="1">
    <location>
        <position position="1"/>
    </location>
</feature>